<keyword evidence="2" id="KW-1185">Reference proteome</keyword>
<evidence type="ECO:0000313" key="1">
    <source>
        <dbReference type="EMBL" id="CAG7721106.1"/>
    </source>
</evidence>
<gene>
    <name evidence="1" type="ORF">AFUS01_LOCUS10351</name>
</gene>
<dbReference type="Proteomes" id="UP000708208">
    <property type="component" value="Unassembled WGS sequence"/>
</dbReference>
<comment type="caution">
    <text evidence="1">The sequence shown here is derived from an EMBL/GenBank/DDBJ whole genome shotgun (WGS) entry which is preliminary data.</text>
</comment>
<dbReference type="EMBL" id="CAJVCH010076949">
    <property type="protein sequence ID" value="CAG7721106.1"/>
    <property type="molecule type" value="Genomic_DNA"/>
</dbReference>
<sequence>MFNLTTKTSKKGRAPGIRNSLNNSRLEWNAHRHVGFPLCYLGLDDPHLLPPRPSSELVVMVLCFFFYSPTPDP</sequence>
<dbReference type="AlphaFoldDB" id="A0A8J2JJL3"/>
<organism evidence="1 2">
    <name type="scientific">Allacma fusca</name>
    <dbReference type="NCBI Taxonomy" id="39272"/>
    <lineage>
        <taxon>Eukaryota</taxon>
        <taxon>Metazoa</taxon>
        <taxon>Ecdysozoa</taxon>
        <taxon>Arthropoda</taxon>
        <taxon>Hexapoda</taxon>
        <taxon>Collembola</taxon>
        <taxon>Symphypleona</taxon>
        <taxon>Sminthuridae</taxon>
        <taxon>Allacma</taxon>
    </lineage>
</organism>
<reference evidence="1" key="1">
    <citation type="submission" date="2021-06" db="EMBL/GenBank/DDBJ databases">
        <authorList>
            <person name="Hodson N. C."/>
            <person name="Mongue J. A."/>
            <person name="Jaron S. K."/>
        </authorList>
    </citation>
    <scope>NUCLEOTIDE SEQUENCE</scope>
</reference>
<name>A0A8J2JJL3_9HEXA</name>
<protein>
    <submittedName>
        <fullName evidence="1">Uncharacterized protein</fullName>
    </submittedName>
</protein>
<proteinExistence type="predicted"/>
<accession>A0A8J2JJL3</accession>
<evidence type="ECO:0000313" key="2">
    <source>
        <dbReference type="Proteomes" id="UP000708208"/>
    </source>
</evidence>